<evidence type="ECO:0000256" key="8">
    <source>
        <dbReference type="SAM" id="MobiDB-lite"/>
    </source>
</evidence>
<dbReference type="GO" id="GO:0000398">
    <property type="term" value="P:mRNA splicing, via spliceosome"/>
    <property type="evidence" value="ECO:0007669"/>
    <property type="project" value="UniProtKB-UniRule"/>
</dbReference>
<evidence type="ECO:0000256" key="6">
    <source>
        <dbReference type="ARBA" id="ARBA00023242"/>
    </source>
</evidence>
<dbReference type="AlphaFoldDB" id="A0A978UFU0"/>
<keyword evidence="5 7" id="KW-0508">mRNA splicing</keyword>
<comment type="subunit">
    <text evidence="7">Associated with the spliceosome.</text>
</comment>
<dbReference type="InterPro" id="IPR039974">
    <property type="entry name" value="Splicing_factor_SLU7"/>
</dbReference>
<dbReference type="GO" id="GO:0030628">
    <property type="term" value="F:pre-mRNA 3'-splice site binding"/>
    <property type="evidence" value="ECO:0007669"/>
    <property type="project" value="UniProtKB-UniRule"/>
</dbReference>
<comment type="subcellular location">
    <subcellularLocation>
        <location evidence="1 7">Nucleus</location>
    </subcellularLocation>
</comment>
<keyword evidence="6 7" id="KW-0539">Nucleus</keyword>
<evidence type="ECO:0000256" key="1">
    <source>
        <dbReference type="ARBA" id="ARBA00004123"/>
    </source>
</evidence>
<name>A0A978UFU0_ZIZJJ</name>
<keyword evidence="4 7" id="KW-0747">Spliceosome</keyword>
<keyword evidence="3 7" id="KW-0507">mRNA processing</keyword>
<evidence type="ECO:0000256" key="7">
    <source>
        <dbReference type="RuleBase" id="RU367071"/>
    </source>
</evidence>
<sequence length="241" mass="27768">MVTELMEILRKRRNLRDSGGPVSTPHDDNVYDILEKILNSAKQDKPDTYTVDWTFLEALLVKFREEEACMHVLGFEISISNHGLRVGDAKLHESKQMDFADVKLRLPCRFSHGEDYPPPSVVPWYLRPLRPTSQHQRKWWERSPNCAVSSIKYRKGACENCGAMTHCSNSCMERYLKRGPKLTYKPYVFPDTKMASIRINEDLISKLLNNDPETQSKPEDPLPHADSNDHCYGDNNEDRGS</sequence>
<dbReference type="PANTHER" id="PTHR12942:SF2">
    <property type="entry name" value="PRE-MRNA-SPLICING FACTOR SLU7"/>
    <property type="match status" value="1"/>
</dbReference>
<evidence type="ECO:0000313" key="10">
    <source>
        <dbReference type="Proteomes" id="UP000813462"/>
    </source>
</evidence>
<evidence type="ECO:0000256" key="5">
    <source>
        <dbReference type="ARBA" id="ARBA00023187"/>
    </source>
</evidence>
<comment type="function">
    <text evidence="7">Involved in pre-mRNA splicing.</text>
</comment>
<organism evidence="9 10">
    <name type="scientific">Ziziphus jujuba var. spinosa</name>
    <dbReference type="NCBI Taxonomy" id="714518"/>
    <lineage>
        <taxon>Eukaryota</taxon>
        <taxon>Viridiplantae</taxon>
        <taxon>Streptophyta</taxon>
        <taxon>Embryophyta</taxon>
        <taxon>Tracheophyta</taxon>
        <taxon>Spermatophyta</taxon>
        <taxon>Magnoliopsida</taxon>
        <taxon>eudicotyledons</taxon>
        <taxon>Gunneridae</taxon>
        <taxon>Pentapetalae</taxon>
        <taxon>rosids</taxon>
        <taxon>fabids</taxon>
        <taxon>Rosales</taxon>
        <taxon>Rhamnaceae</taxon>
        <taxon>Paliureae</taxon>
        <taxon>Ziziphus</taxon>
    </lineage>
</organism>
<evidence type="ECO:0000256" key="3">
    <source>
        <dbReference type="ARBA" id="ARBA00022664"/>
    </source>
</evidence>
<reference evidence="9" key="1">
    <citation type="journal article" date="2021" name="Front. Plant Sci.">
        <title>Chromosome-Scale Genome Assembly for Chinese Sour Jujube and Insights Into Its Genome Evolution and Domestication Signature.</title>
        <authorList>
            <person name="Shen L.-Y."/>
            <person name="Luo H."/>
            <person name="Wang X.-L."/>
            <person name="Wang X.-M."/>
            <person name="Qiu X.-J."/>
            <person name="Liu H."/>
            <person name="Zhou S.-S."/>
            <person name="Jia K.-H."/>
            <person name="Nie S."/>
            <person name="Bao Y.-T."/>
            <person name="Zhang R.-G."/>
            <person name="Yun Q.-Z."/>
            <person name="Chai Y.-H."/>
            <person name="Lu J.-Y."/>
            <person name="Li Y."/>
            <person name="Zhao S.-W."/>
            <person name="Mao J.-F."/>
            <person name="Jia S.-G."/>
            <person name="Mao Y.-M."/>
        </authorList>
    </citation>
    <scope>NUCLEOTIDE SEQUENCE</scope>
    <source>
        <strain evidence="9">AT0</strain>
        <tissue evidence="9">Leaf</tissue>
    </source>
</reference>
<feature type="region of interest" description="Disordered" evidence="8">
    <location>
        <begin position="209"/>
        <end position="241"/>
    </location>
</feature>
<accession>A0A978UFU0</accession>
<gene>
    <name evidence="9" type="ORF">FEM48_Zijuj11G0005700</name>
</gene>
<dbReference type="Proteomes" id="UP000813462">
    <property type="component" value="Unassembled WGS sequence"/>
</dbReference>
<dbReference type="GO" id="GO:0005681">
    <property type="term" value="C:spliceosomal complex"/>
    <property type="evidence" value="ECO:0007669"/>
    <property type="project" value="UniProtKB-UniRule"/>
</dbReference>
<feature type="compositionally biased region" description="Basic and acidic residues" evidence="8">
    <location>
        <begin position="214"/>
        <end position="241"/>
    </location>
</feature>
<dbReference type="PANTHER" id="PTHR12942">
    <property type="entry name" value="STEP II SPLICING FACTOR SLU7"/>
    <property type="match status" value="1"/>
</dbReference>
<evidence type="ECO:0000256" key="4">
    <source>
        <dbReference type="ARBA" id="ARBA00022728"/>
    </source>
</evidence>
<proteinExistence type="inferred from homology"/>
<evidence type="ECO:0000256" key="2">
    <source>
        <dbReference type="ARBA" id="ARBA00007203"/>
    </source>
</evidence>
<dbReference type="EMBL" id="JAEACU010000011">
    <property type="protein sequence ID" value="KAH7513671.1"/>
    <property type="molecule type" value="Genomic_DNA"/>
</dbReference>
<comment type="caution">
    <text evidence="9">The sequence shown here is derived from an EMBL/GenBank/DDBJ whole genome shotgun (WGS) entry which is preliminary data.</text>
</comment>
<evidence type="ECO:0000313" key="9">
    <source>
        <dbReference type="EMBL" id="KAH7513671.1"/>
    </source>
</evidence>
<protein>
    <recommendedName>
        <fullName evidence="7">Pre-mRNA-splicing factor SLU7</fullName>
    </recommendedName>
</protein>
<comment type="similarity">
    <text evidence="2 7">Belongs to the SLU7 family.</text>
</comment>